<keyword evidence="1 3" id="KW-0863">Zinc-finger</keyword>
<dbReference type="GO" id="GO:0004842">
    <property type="term" value="F:ubiquitin-protein transferase activity"/>
    <property type="evidence" value="ECO:0007669"/>
    <property type="project" value="InterPro"/>
</dbReference>
<dbReference type="SMART" id="SM00184">
    <property type="entry name" value="RING"/>
    <property type="match status" value="1"/>
</dbReference>
<evidence type="ECO:0000256" key="5">
    <source>
        <dbReference type="SAM" id="Phobius"/>
    </source>
</evidence>
<dbReference type="Gene3D" id="3.30.40.10">
    <property type="entry name" value="Zinc/RING finger domain, C3HC4 (zinc finger)"/>
    <property type="match status" value="1"/>
</dbReference>
<feature type="region of interest" description="Disordered" evidence="4">
    <location>
        <begin position="658"/>
        <end position="678"/>
    </location>
</feature>
<accession>A0A8S4A4B4</accession>
<evidence type="ECO:0000256" key="3">
    <source>
        <dbReference type="PROSITE-ProRule" id="PRU00175"/>
    </source>
</evidence>
<dbReference type="GO" id="GO:0036503">
    <property type="term" value="P:ERAD pathway"/>
    <property type="evidence" value="ECO:0007669"/>
    <property type="project" value="TreeGrafter"/>
</dbReference>
<dbReference type="PANTHER" id="PTHR15302">
    <property type="entry name" value="E3 UBIQUITIN-PROTEIN LIGASE RNF103"/>
    <property type="match status" value="1"/>
</dbReference>
<evidence type="ECO:0000256" key="2">
    <source>
        <dbReference type="ARBA" id="ARBA00022833"/>
    </source>
</evidence>
<gene>
    <name evidence="8" type="ORF">CUNI_LOCUS21622</name>
</gene>
<name>A0A8S4A4B4_9EUPU</name>
<keyword evidence="5" id="KW-0472">Membrane</keyword>
<dbReference type="Pfam" id="PF13639">
    <property type="entry name" value="zf-RING_2"/>
    <property type="match status" value="1"/>
</dbReference>
<feature type="transmembrane region" description="Helical" evidence="5">
    <location>
        <begin position="327"/>
        <end position="349"/>
    </location>
</feature>
<dbReference type="EMBL" id="CAJHNH020008486">
    <property type="protein sequence ID" value="CAG5136064.1"/>
    <property type="molecule type" value="Genomic_DNA"/>
</dbReference>
<feature type="transmembrane region" description="Helical" evidence="5">
    <location>
        <begin position="370"/>
        <end position="391"/>
    </location>
</feature>
<evidence type="ECO:0000256" key="4">
    <source>
        <dbReference type="SAM" id="MobiDB-lite"/>
    </source>
</evidence>
<dbReference type="InterPro" id="IPR042494">
    <property type="entry name" value="RNF103"/>
</dbReference>
<evidence type="ECO:0000256" key="1">
    <source>
        <dbReference type="ARBA" id="ARBA00022771"/>
    </source>
</evidence>
<sequence>MWLKCCLLLMYILLLFVLSRILEAISWCESSYSGALSRHLLDPMVLSVARLKALLEQRGVSYDNVVEKSELTNLVETSGHVSAEEVEMSQVDQTTSSETNFTSGAHFIEQVEDAKDSVWLVQVVSDNRKFRIMSSRGWRAIREKASRFGIRTGYLDCSLDVRYCRQKGWRSPFLLLALPSQFEKKASVTMYNYSGSVKETAVFQWVRDKLDERILRITNATLFHQEWQDFSKSSLDPEVRMVLFTKLNSAPLFYSALSVKFPGRVKFGLVSLKTDDTFNTFWKHILGKEQFSEIPTYVTYTVEKNYTYGLRPGELYTFLSMEQFLKFLYPCLNDIFIVSFCVANFLSWFELFTSNCSILRRFRKFIWCMFKYNIAVIMLWLPVIGIFQMPYLDRVPLAALKIARILSTSQIGIILRGDCQFFLSHPFYILVSFTLYLILVTYLCKKYTPVEQDEETWFNFSFMRTHAYLRPNDIFQPMGMSGYDLLGGLDVFASRISQTSLWLHPTISLDYIKHLPTWRYCPVPLSERAAGNSGKVEVAMNTASGTVGLTSVSSRKELFKPEQKYSGDRQSEQVNSSEKCSSAVGNVDGQTVCSCIQASCNINIQAAHGGHHSCKCFHNDNSSDLTAGSLSKQSLDTATCTAPANTSAAVQDHPCLHTRGHHSESSDLPRAPCTSTHSSKPKTCDIIHDIKNSIASESLQTSSACSGATTLATDKDVVPTSSNSSVGNGFPSGYLESLQCVICLDEYAPLTMLCGLPCGHVFHESCIISWLNREKHFCPMCRWPSYKLHPNHI</sequence>
<keyword evidence="5" id="KW-0812">Transmembrane</keyword>
<feature type="chain" id="PRO_5035905999" description="RING-type domain-containing protein" evidence="6">
    <location>
        <begin position="25"/>
        <end position="793"/>
    </location>
</feature>
<protein>
    <recommendedName>
        <fullName evidence="7">RING-type domain-containing protein</fullName>
    </recommendedName>
</protein>
<reference evidence="8" key="1">
    <citation type="submission" date="2021-04" db="EMBL/GenBank/DDBJ databases">
        <authorList>
            <consortium name="Molecular Ecology Group"/>
        </authorList>
    </citation>
    <scope>NUCLEOTIDE SEQUENCE</scope>
</reference>
<dbReference type="PROSITE" id="PS50089">
    <property type="entry name" value="ZF_RING_2"/>
    <property type="match status" value="1"/>
</dbReference>
<evidence type="ECO:0000313" key="9">
    <source>
        <dbReference type="Proteomes" id="UP000678393"/>
    </source>
</evidence>
<feature type="transmembrane region" description="Helical" evidence="5">
    <location>
        <begin position="427"/>
        <end position="443"/>
    </location>
</feature>
<keyword evidence="5" id="KW-1133">Transmembrane helix</keyword>
<dbReference type="Proteomes" id="UP000678393">
    <property type="component" value="Unassembled WGS sequence"/>
</dbReference>
<keyword evidence="1 3" id="KW-0479">Metal-binding</keyword>
<keyword evidence="9" id="KW-1185">Reference proteome</keyword>
<dbReference type="InterPro" id="IPR013083">
    <property type="entry name" value="Znf_RING/FYVE/PHD"/>
</dbReference>
<evidence type="ECO:0000256" key="6">
    <source>
        <dbReference type="SAM" id="SignalP"/>
    </source>
</evidence>
<feature type="signal peptide" evidence="6">
    <location>
        <begin position="1"/>
        <end position="24"/>
    </location>
</feature>
<dbReference type="InterPro" id="IPR001841">
    <property type="entry name" value="Znf_RING"/>
</dbReference>
<dbReference type="GO" id="GO:0005783">
    <property type="term" value="C:endoplasmic reticulum"/>
    <property type="evidence" value="ECO:0007669"/>
    <property type="project" value="TreeGrafter"/>
</dbReference>
<evidence type="ECO:0000313" key="8">
    <source>
        <dbReference type="EMBL" id="CAG5136064.1"/>
    </source>
</evidence>
<dbReference type="SUPFAM" id="SSF57850">
    <property type="entry name" value="RING/U-box"/>
    <property type="match status" value="1"/>
</dbReference>
<dbReference type="OrthoDB" id="21204at2759"/>
<keyword evidence="6" id="KW-0732">Signal</keyword>
<evidence type="ECO:0000259" key="7">
    <source>
        <dbReference type="PROSITE" id="PS50089"/>
    </source>
</evidence>
<dbReference type="AlphaFoldDB" id="A0A8S4A4B4"/>
<dbReference type="CDD" id="cd16473">
    <property type="entry name" value="RING-H2_RNF103"/>
    <property type="match status" value="1"/>
</dbReference>
<dbReference type="PANTHER" id="PTHR15302:SF0">
    <property type="entry name" value="E3 UBIQUITIN-PROTEIN LIGASE RNF103"/>
    <property type="match status" value="1"/>
</dbReference>
<dbReference type="GO" id="GO:0008270">
    <property type="term" value="F:zinc ion binding"/>
    <property type="evidence" value="ECO:0007669"/>
    <property type="project" value="UniProtKB-KW"/>
</dbReference>
<feature type="domain" description="RING-type" evidence="7">
    <location>
        <begin position="740"/>
        <end position="782"/>
    </location>
</feature>
<comment type="caution">
    <text evidence="8">The sequence shown here is derived from an EMBL/GenBank/DDBJ whole genome shotgun (WGS) entry which is preliminary data.</text>
</comment>
<proteinExistence type="predicted"/>
<dbReference type="GO" id="GO:0016567">
    <property type="term" value="P:protein ubiquitination"/>
    <property type="evidence" value="ECO:0007669"/>
    <property type="project" value="InterPro"/>
</dbReference>
<organism evidence="8 9">
    <name type="scientific">Candidula unifasciata</name>
    <dbReference type="NCBI Taxonomy" id="100452"/>
    <lineage>
        <taxon>Eukaryota</taxon>
        <taxon>Metazoa</taxon>
        <taxon>Spiralia</taxon>
        <taxon>Lophotrochozoa</taxon>
        <taxon>Mollusca</taxon>
        <taxon>Gastropoda</taxon>
        <taxon>Heterobranchia</taxon>
        <taxon>Euthyneura</taxon>
        <taxon>Panpulmonata</taxon>
        <taxon>Eupulmonata</taxon>
        <taxon>Stylommatophora</taxon>
        <taxon>Helicina</taxon>
        <taxon>Helicoidea</taxon>
        <taxon>Geomitridae</taxon>
        <taxon>Candidula</taxon>
    </lineage>
</organism>
<keyword evidence="2" id="KW-0862">Zinc</keyword>